<comment type="caution">
    <text evidence="2">The sequence shown here is derived from an EMBL/GenBank/DDBJ whole genome shotgun (WGS) entry which is preliminary data.</text>
</comment>
<feature type="compositionally biased region" description="Basic residues" evidence="1">
    <location>
        <begin position="153"/>
        <end position="172"/>
    </location>
</feature>
<evidence type="ECO:0000313" key="2">
    <source>
        <dbReference type="EMBL" id="KOO29335.1"/>
    </source>
</evidence>
<evidence type="ECO:0000256" key="1">
    <source>
        <dbReference type="SAM" id="MobiDB-lite"/>
    </source>
</evidence>
<sequence length="172" mass="19185">MSSAPSGASGEDVSRWQQRKAMKVMMYAMSDEQRGDVASRRMQAQSAKYVPQVQNWKGEAWGLASTKVGGRQDPSKTRISASSGSGELYYGQKRKFNTDLPPEDPSSFLNRRKPQPSSSSLRAAKDAERAAAEQARAAKKEAERKRREIKQAKDKKRKASRVRIRARHGALC</sequence>
<dbReference type="Proteomes" id="UP000037460">
    <property type="component" value="Unassembled WGS sequence"/>
</dbReference>
<dbReference type="AlphaFoldDB" id="A0A0M0JS50"/>
<organism evidence="2 3">
    <name type="scientific">Chrysochromulina tobinii</name>
    <dbReference type="NCBI Taxonomy" id="1460289"/>
    <lineage>
        <taxon>Eukaryota</taxon>
        <taxon>Haptista</taxon>
        <taxon>Haptophyta</taxon>
        <taxon>Prymnesiophyceae</taxon>
        <taxon>Prymnesiales</taxon>
        <taxon>Chrysochromulinaceae</taxon>
        <taxon>Chrysochromulina</taxon>
    </lineage>
</organism>
<feature type="compositionally biased region" description="Basic and acidic residues" evidence="1">
    <location>
        <begin position="123"/>
        <end position="152"/>
    </location>
</feature>
<proteinExistence type="predicted"/>
<accession>A0A0M0JS50</accession>
<evidence type="ECO:0000313" key="3">
    <source>
        <dbReference type="Proteomes" id="UP000037460"/>
    </source>
</evidence>
<keyword evidence="3" id="KW-1185">Reference proteome</keyword>
<dbReference type="EMBL" id="JWZX01002431">
    <property type="protein sequence ID" value="KOO29335.1"/>
    <property type="molecule type" value="Genomic_DNA"/>
</dbReference>
<gene>
    <name evidence="2" type="ORF">Ctob_006248</name>
</gene>
<dbReference type="OrthoDB" id="10268067at2759"/>
<feature type="region of interest" description="Disordered" evidence="1">
    <location>
        <begin position="65"/>
        <end position="172"/>
    </location>
</feature>
<protein>
    <submittedName>
        <fullName evidence="2">Uncharacterized protein</fullName>
    </submittedName>
</protein>
<name>A0A0M0JS50_9EUKA</name>
<reference evidence="3" key="1">
    <citation type="journal article" date="2015" name="PLoS Genet.">
        <title>Genome Sequence and Transcriptome Analyses of Chrysochromulina tobin: Metabolic Tools for Enhanced Algal Fitness in the Prominent Order Prymnesiales (Haptophyceae).</title>
        <authorList>
            <person name="Hovde B.T."/>
            <person name="Deodato C.R."/>
            <person name="Hunsperger H.M."/>
            <person name="Ryken S.A."/>
            <person name="Yost W."/>
            <person name="Jha R.K."/>
            <person name="Patterson J."/>
            <person name="Monnat R.J. Jr."/>
            <person name="Barlow S.B."/>
            <person name="Starkenburg S.R."/>
            <person name="Cattolico R.A."/>
        </authorList>
    </citation>
    <scope>NUCLEOTIDE SEQUENCE</scope>
    <source>
        <strain evidence="3">CCMP291</strain>
    </source>
</reference>